<dbReference type="InterPro" id="IPR027417">
    <property type="entry name" value="P-loop_NTPase"/>
</dbReference>
<dbReference type="AlphaFoldDB" id="A0A9D1DZ96"/>
<evidence type="ECO:0000259" key="5">
    <source>
        <dbReference type="Pfam" id="PF13476"/>
    </source>
</evidence>
<dbReference type="SUPFAM" id="SSF52540">
    <property type="entry name" value="P-loop containing nucleoside triphosphate hydrolases"/>
    <property type="match status" value="1"/>
</dbReference>
<keyword evidence="4" id="KW-0175">Coiled coil</keyword>
<dbReference type="GO" id="GO:0016887">
    <property type="term" value="F:ATP hydrolysis activity"/>
    <property type="evidence" value="ECO:0007669"/>
    <property type="project" value="InterPro"/>
</dbReference>
<dbReference type="Gene3D" id="3.40.50.300">
    <property type="entry name" value="P-loop containing nucleotide triphosphate hydrolases"/>
    <property type="match status" value="1"/>
</dbReference>
<proteinExistence type="inferred from homology"/>
<dbReference type="Pfam" id="PF13476">
    <property type="entry name" value="AAA_23"/>
    <property type="match status" value="1"/>
</dbReference>
<gene>
    <name evidence="6" type="ORF">IAB37_08110</name>
</gene>
<protein>
    <recommendedName>
        <fullName evidence="3">Nuclease SbcCD subunit C</fullName>
    </recommendedName>
</protein>
<dbReference type="GO" id="GO:0006302">
    <property type="term" value="P:double-strand break repair"/>
    <property type="evidence" value="ECO:0007669"/>
    <property type="project" value="InterPro"/>
</dbReference>
<evidence type="ECO:0000256" key="3">
    <source>
        <dbReference type="ARBA" id="ARBA00013368"/>
    </source>
</evidence>
<dbReference type="PANTHER" id="PTHR32114">
    <property type="entry name" value="ABC TRANSPORTER ABCH.3"/>
    <property type="match status" value="1"/>
</dbReference>
<feature type="coiled-coil region" evidence="4">
    <location>
        <begin position="202"/>
        <end position="302"/>
    </location>
</feature>
<reference evidence="6" key="1">
    <citation type="submission" date="2020-10" db="EMBL/GenBank/DDBJ databases">
        <authorList>
            <person name="Gilroy R."/>
        </authorList>
    </citation>
    <scope>NUCLEOTIDE SEQUENCE</scope>
    <source>
        <strain evidence="6">CHK189-12415</strain>
    </source>
</reference>
<dbReference type="EMBL" id="DVHA01000263">
    <property type="protein sequence ID" value="HIR61519.1"/>
    <property type="molecule type" value="Genomic_DNA"/>
</dbReference>
<reference evidence="6" key="2">
    <citation type="journal article" date="2021" name="PeerJ">
        <title>Extensive microbial diversity within the chicken gut microbiome revealed by metagenomics and culture.</title>
        <authorList>
            <person name="Gilroy R."/>
            <person name="Ravi A."/>
            <person name="Getino M."/>
            <person name="Pursley I."/>
            <person name="Horton D.L."/>
            <person name="Alikhan N.F."/>
            <person name="Baker D."/>
            <person name="Gharbi K."/>
            <person name="Hall N."/>
            <person name="Watson M."/>
            <person name="Adriaenssens E.M."/>
            <person name="Foster-Nyarko E."/>
            <person name="Jarju S."/>
            <person name="Secka A."/>
            <person name="Antonio M."/>
            <person name="Oren A."/>
            <person name="Chaudhuri R.R."/>
            <person name="La Ragione R."/>
            <person name="Hildebrand F."/>
            <person name="Pallen M.J."/>
        </authorList>
    </citation>
    <scope>NUCLEOTIDE SEQUENCE</scope>
    <source>
        <strain evidence="6">CHK189-12415</strain>
    </source>
</reference>
<accession>A0A9D1DZ96</accession>
<evidence type="ECO:0000256" key="1">
    <source>
        <dbReference type="ARBA" id="ARBA00006930"/>
    </source>
</evidence>
<comment type="subunit">
    <text evidence="2">Heterodimer of SbcC and SbcD.</text>
</comment>
<dbReference type="PANTHER" id="PTHR32114:SF2">
    <property type="entry name" value="ABC TRANSPORTER ABCH.3"/>
    <property type="match status" value="1"/>
</dbReference>
<comment type="similarity">
    <text evidence="1">Belongs to the SMC family. SbcC subfamily.</text>
</comment>
<evidence type="ECO:0000313" key="7">
    <source>
        <dbReference type="Proteomes" id="UP000824241"/>
    </source>
</evidence>
<organism evidence="6 7">
    <name type="scientific">Candidatus Faecivivens stercoravium</name>
    <dbReference type="NCBI Taxonomy" id="2840803"/>
    <lineage>
        <taxon>Bacteria</taxon>
        <taxon>Bacillati</taxon>
        <taxon>Bacillota</taxon>
        <taxon>Clostridia</taxon>
        <taxon>Eubacteriales</taxon>
        <taxon>Oscillospiraceae</taxon>
        <taxon>Oscillospiraceae incertae sedis</taxon>
        <taxon>Candidatus Faecivivens</taxon>
    </lineage>
</organism>
<evidence type="ECO:0000256" key="2">
    <source>
        <dbReference type="ARBA" id="ARBA00011322"/>
    </source>
</evidence>
<sequence>MSVKITSLELENVKRVKAVALAPDPNGLTVIGGKNGQGKTSVLDAIAWALGGDRYRPSSPEREGSVIPPRLHIELSNGIVVERKGKNGALAVLDPSGKRAGQQLLNEFISAFALDLPKFMAGSNKEKAETLLQILGIGPELARLDQKEQELYFSRRAAGQQYDRKKKYAAELPFYQDAPPEMVSVSDLIARQQSILAKNGENERLRMQAEKLGREKEALEAQLRELTGRYQAVSAAFETAQKSAETLRDESTAQLERDIQNIELLNEKVRANLERERAEEEAETLKGQVDELTGQLEEVRESRMRLLTSAPLPLPGLSVEEGELVYNGRKWDCMSGAEQLMVSTAIVRKLNPNCGFVLLDKLEQMDTDTLRTFGDWLSAEGLQAIATRVSTGGECKVIIEDGFVKGETGVAYAPTTDELVNGLSDSAKAASKWW</sequence>
<dbReference type="Proteomes" id="UP000824241">
    <property type="component" value="Unassembled WGS sequence"/>
</dbReference>
<dbReference type="InterPro" id="IPR038729">
    <property type="entry name" value="Rad50/SbcC_AAA"/>
</dbReference>
<evidence type="ECO:0000256" key="4">
    <source>
        <dbReference type="SAM" id="Coils"/>
    </source>
</evidence>
<feature type="domain" description="Rad50/SbcC-type AAA" evidence="5">
    <location>
        <begin position="7"/>
        <end position="297"/>
    </location>
</feature>
<comment type="caution">
    <text evidence="6">The sequence shown here is derived from an EMBL/GenBank/DDBJ whole genome shotgun (WGS) entry which is preliminary data.</text>
</comment>
<name>A0A9D1DZ96_9FIRM</name>
<evidence type="ECO:0000313" key="6">
    <source>
        <dbReference type="EMBL" id="HIR61519.1"/>
    </source>
</evidence>